<proteinExistence type="predicted"/>
<dbReference type="AlphaFoldDB" id="A0A0A9SKE3"/>
<reference evidence="1" key="1">
    <citation type="submission" date="2014-09" db="EMBL/GenBank/DDBJ databases">
        <authorList>
            <person name="Magalhaes I.L.F."/>
            <person name="Oliveira U."/>
            <person name="Santos F.R."/>
            <person name="Vidigal T.H.D.A."/>
            <person name="Brescovit A.D."/>
            <person name="Santos A.J."/>
        </authorList>
    </citation>
    <scope>NUCLEOTIDE SEQUENCE</scope>
    <source>
        <tissue evidence="1">Shoot tissue taken approximately 20 cm above the soil surface</tissue>
    </source>
</reference>
<name>A0A0A9SKE3_ARUDO</name>
<reference evidence="1" key="2">
    <citation type="journal article" date="2015" name="Data Brief">
        <title>Shoot transcriptome of the giant reed, Arundo donax.</title>
        <authorList>
            <person name="Barrero R.A."/>
            <person name="Guerrero F.D."/>
            <person name="Moolhuijzen P."/>
            <person name="Goolsby J.A."/>
            <person name="Tidwell J."/>
            <person name="Bellgard S.E."/>
            <person name="Bellgard M.I."/>
        </authorList>
    </citation>
    <scope>NUCLEOTIDE SEQUENCE</scope>
    <source>
        <tissue evidence="1">Shoot tissue taken approximately 20 cm above the soil surface</tissue>
    </source>
</reference>
<sequence length="72" mass="8220">MAELCASRDKIVTFDFPLKTLAYLSTMHALLRYPKTFVQQSNPSILVYSNLSLPGDQFDLTKKTYGHFDAFI</sequence>
<accession>A0A0A9SKE3</accession>
<organism evidence="1">
    <name type="scientific">Arundo donax</name>
    <name type="common">Giant reed</name>
    <name type="synonym">Donax arundinaceus</name>
    <dbReference type="NCBI Taxonomy" id="35708"/>
    <lineage>
        <taxon>Eukaryota</taxon>
        <taxon>Viridiplantae</taxon>
        <taxon>Streptophyta</taxon>
        <taxon>Embryophyta</taxon>
        <taxon>Tracheophyta</taxon>
        <taxon>Spermatophyta</taxon>
        <taxon>Magnoliopsida</taxon>
        <taxon>Liliopsida</taxon>
        <taxon>Poales</taxon>
        <taxon>Poaceae</taxon>
        <taxon>PACMAD clade</taxon>
        <taxon>Arundinoideae</taxon>
        <taxon>Arundineae</taxon>
        <taxon>Arundo</taxon>
    </lineage>
</organism>
<dbReference type="EMBL" id="GBRH01274735">
    <property type="protein sequence ID" value="JAD23160.1"/>
    <property type="molecule type" value="Transcribed_RNA"/>
</dbReference>
<protein>
    <submittedName>
        <fullName evidence="1">Uncharacterized protein</fullName>
    </submittedName>
</protein>
<evidence type="ECO:0000313" key="1">
    <source>
        <dbReference type="EMBL" id="JAD23160.1"/>
    </source>
</evidence>